<keyword evidence="3" id="KW-1185">Reference proteome</keyword>
<feature type="compositionally biased region" description="Low complexity" evidence="1">
    <location>
        <begin position="141"/>
        <end position="152"/>
    </location>
</feature>
<dbReference type="RefSeq" id="XP_007871552.1">
    <property type="nucleotide sequence ID" value="XM_007873361.1"/>
</dbReference>
<dbReference type="Proteomes" id="UP000030669">
    <property type="component" value="Unassembled WGS sequence"/>
</dbReference>
<name>S7PRK6_GLOTA</name>
<feature type="compositionally biased region" description="Polar residues" evidence="1">
    <location>
        <begin position="127"/>
        <end position="140"/>
    </location>
</feature>
<dbReference type="EMBL" id="KB469422">
    <property type="protein sequence ID" value="EPQ49992.1"/>
    <property type="molecule type" value="Genomic_DNA"/>
</dbReference>
<protein>
    <submittedName>
        <fullName evidence="2">Uncharacterized protein</fullName>
    </submittedName>
</protein>
<dbReference type="AlphaFoldDB" id="S7PRK6"/>
<dbReference type="HOGENOM" id="CLU_1454569_0_0_1"/>
<sequence>MLTVIDILFTKAEATCLSSQQAMSSPINTGGDDLTEAHSLVSSHPSEEVRLVKHTTTLAHFLPRIDHVFDALPTVECGLAALDEEVTQEEWWSMLAELTNLPDGAGNVFAAAVHPTNRDMQGKRPEITTSSVEVGTCNTSPTASDDLLPTTPTDDDGSSTVVPGEAGGENSYVLRRTKGDVGRNRSPPDAQGSPRLHPGFHQRGHGEVEDPRQQLDTSAVEALHGVH</sequence>
<evidence type="ECO:0000256" key="1">
    <source>
        <dbReference type="SAM" id="MobiDB-lite"/>
    </source>
</evidence>
<organism evidence="2 3">
    <name type="scientific">Gloeophyllum trabeum (strain ATCC 11539 / FP-39264 / Madison 617)</name>
    <name type="common">Brown rot fungus</name>
    <dbReference type="NCBI Taxonomy" id="670483"/>
    <lineage>
        <taxon>Eukaryota</taxon>
        <taxon>Fungi</taxon>
        <taxon>Dikarya</taxon>
        <taxon>Basidiomycota</taxon>
        <taxon>Agaricomycotina</taxon>
        <taxon>Agaricomycetes</taxon>
        <taxon>Gloeophyllales</taxon>
        <taxon>Gloeophyllaceae</taxon>
        <taxon>Gloeophyllum</taxon>
    </lineage>
</organism>
<evidence type="ECO:0000313" key="3">
    <source>
        <dbReference type="Proteomes" id="UP000030669"/>
    </source>
</evidence>
<dbReference type="GeneID" id="19303015"/>
<gene>
    <name evidence="2" type="ORF">GLOTRDRAFT_134366</name>
</gene>
<reference evidence="2 3" key="1">
    <citation type="journal article" date="2012" name="Science">
        <title>The Paleozoic origin of enzymatic lignin decomposition reconstructed from 31 fungal genomes.</title>
        <authorList>
            <person name="Floudas D."/>
            <person name="Binder M."/>
            <person name="Riley R."/>
            <person name="Barry K."/>
            <person name="Blanchette R.A."/>
            <person name="Henrissat B."/>
            <person name="Martinez A.T."/>
            <person name="Otillar R."/>
            <person name="Spatafora J.W."/>
            <person name="Yadav J.S."/>
            <person name="Aerts A."/>
            <person name="Benoit I."/>
            <person name="Boyd A."/>
            <person name="Carlson A."/>
            <person name="Copeland A."/>
            <person name="Coutinho P.M."/>
            <person name="de Vries R.P."/>
            <person name="Ferreira P."/>
            <person name="Findley K."/>
            <person name="Foster B."/>
            <person name="Gaskell J."/>
            <person name="Glotzer D."/>
            <person name="Gorecki P."/>
            <person name="Heitman J."/>
            <person name="Hesse C."/>
            <person name="Hori C."/>
            <person name="Igarashi K."/>
            <person name="Jurgens J.A."/>
            <person name="Kallen N."/>
            <person name="Kersten P."/>
            <person name="Kohler A."/>
            <person name="Kuees U."/>
            <person name="Kumar T.K.A."/>
            <person name="Kuo A."/>
            <person name="LaButti K."/>
            <person name="Larrondo L.F."/>
            <person name="Lindquist E."/>
            <person name="Ling A."/>
            <person name="Lombard V."/>
            <person name="Lucas S."/>
            <person name="Lundell T."/>
            <person name="Martin R."/>
            <person name="McLaughlin D.J."/>
            <person name="Morgenstern I."/>
            <person name="Morin E."/>
            <person name="Murat C."/>
            <person name="Nagy L.G."/>
            <person name="Nolan M."/>
            <person name="Ohm R.A."/>
            <person name="Patyshakuliyeva A."/>
            <person name="Rokas A."/>
            <person name="Ruiz-Duenas F.J."/>
            <person name="Sabat G."/>
            <person name="Salamov A."/>
            <person name="Samejima M."/>
            <person name="Schmutz J."/>
            <person name="Slot J.C."/>
            <person name="St John F."/>
            <person name="Stenlid J."/>
            <person name="Sun H."/>
            <person name="Sun S."/>
            <person name="Syed K."/>
            <person name="Tsang A."/>
            <person name="Wiebenga A."/>
            <person name="Young D."/>
            <person name="Pisabarro A."/>
            <person name="Eastwood D.C."/>
            <person name="Martin F."/>
            <person name="Cullen D."/>
            <person name="Grigoriev I.V."/>
            <person name="Hibbett D.S."/>
        </authorList>
    </citation>
    <scope>NUCLEOTIDE SEQUENCE [LARGE SCALE GENOMIC DNA]</scope>
    <source>
        <strain evidence="2 3">ATCC 11539</strain>
    </source>
</reference>
<dbReference type="KEGG" id="gtr:GLOTRDRAFT_134366"/>
<accession>S7PRK6</accession>
<proteinExistence type="predicted"/>
<evidence type="ECO:0000313" key="2">
    <source>
        <dbReference type="EMBL" id="EPQ49992.1"/>
    </source>
</evidence>
<feature type="region of interest" description="Disordered" evidence="1">
    <location>
        <begin position="119"/>
        <end position="212"/>
    </location>
</feature>